<dbReference type="STRING" id="910964.GEAM_0411"/>
<reference evidence="1 2" key="1">
    <citation type="submission" date="2014-05" db="EMBL/GenBank/DDBJ databases">
        <title>ATOL: Assembling a taxonomically balanced genome-scale reconstruction of the evolutionary history of the Enterobacteriaceae.</title>
        <authorList>
            <person name="Plunkett G.III."/>
            <person name="Neeno-Eckwall E.C."/>
            <person name="Glasner J.D."/>
            <person name="Perna N.T."/>
        </authorList>
    </citation>
    <scope>NUCLEOTIDE SEQUENCE [LARGE SCALE GENOMIC DNA]</scope>
    <source>
        <strain evidence="1 2">ATCC 33852</strain>
    </source>
</reference>
<name>A0A085GP01_EWIA3</name>
<evidence type="ECO:0008006" key="3">
    <source>
        <dbReference type="Google" id="ProtNLM"/>
    </source>
</evidence>
<gene>
    <name evidence="1" type="ORF">GEAM_0411</name>
</gene>
<dbReference type="Gene3D" id="3.40.1580.10">
    <property type="entry name" value="SMI1/KNR4-like"/>
    <property type="match status" value="1"/>
</dbReference>
<sequence>MDKDKVLDELKHIETSRAIKLPSAYKKFLSEEIQDKEVYEIKNKQGDSVYIFNYLDVVERNETYTIHDVEPDYFLIGQDGDLGYFICIKDSSDKIYSLDLGALGSLDMDEEAKDLYDLRA</sequence>
<dbReference type="eggNOG" id="ENOG5032QV7">
    <property type="taxonomic scope" value="Bacteria"/>
</dbReference>
<accession>A0A085GP01</accession>
<organism evidence="1 2">
    <name type="scientific">Ewingella americana (strain ATCC 33852 / DSM 4580 / CCUG 14506 / JCM 5911 / LMG 7869 / NCTC 12157 / CDC 1468-78)</name>
    <dbReference type="NCBI Taxonomy" id="910964"/>
    <lineage>
        <taxon>Bacteria</taxon>
        <taxon>Pseudomonadati</taxon>
        <taxon>Pseudomonadota</taxon>
        <taxon>Gammaproteobacteria</taxon>
        <taxon>Enterobacterales</taxon>
        <taxon>Yersiniaceae</taxon>
        <taxon>Ewingella</taxon>
    </lineage>
</organism>
<dbReference type="Proteomes" id="UP000028640">
    <property type="component" value="Unassembled WGS sequence"/>
</dbReference>
<evidence type="ECO:0000313" key="1">
    <source>
        <dbReference type="EMBL" id="KFC85446.1"/>
    </source>
</evidence>
<keyword evidence="2" id="KW-1185">Reference proteome</keyword>
<dbReference type="AlphaFoldDB" id="A0A085GP01"/>
<protein>
    <recommendedName>
        <fullName evidence="3">Knr4/Smi1-like domain-containing protein</fullName>
    </recommendedName>
</protein>
<evidence type="ECO:0000313" key="2">
    <source>
        <dbReference type="Proteomes" id="UP000028640"/>
    </source>
</evidence>
<comment type="caution">
    <text evidence="1">The sequence shown here is derived from an EMBL/GenBank/DDBJ whole genome shotgun (WGS) entry which is preliminary data.</text>
</comment>
<dbReference type="InterPro" id="IPR037883">
    <property type="entry name" value="Knr4/Smi1-like_sf"/>
</dbReference>
<dbReference type="RefSeq" id="WP_034787551.1">
    <property type="nucleotide sequence ID" value="NZ_JMPJ01000018.1"/>
</dbReference>
<dbReference type="GeneID" id="78382914"/>
<proteinExistence type="predicted"/>
<dbReference type="EMBL" id="JMPJ01000018">
    <property type="protein sequence ID" value="KFC85446.1"/>
    <property type="molecule type" value="Genomic_DNA"/>
</dbReference>
<dbReference type="SUPFAM" id="SSF160631">
    <property type="entry name" value="SMI1/KNR4-like"/>
    <property type="match status" value="1"/>
</dbReference>
<dbReference type="OrthoDB" id="1739659at2"/>